<dbReference type="PANTHER" id="PTHR34001:SF3">
    <property type="entry name" value="BLL7405 PROTEIN"/>
    <property type="match status" value="1"/>
</dbReference>
<dbReference type="InterPro" id="IPR011250">
    <property type="entry name" value="OMP/PagP_B-barrel"/>
</dbReference>
<dbReference type="Proteomes" id="UP000593594">
    <property type="component" value="Chromosome"/>
</dbReference>
<accession>A0A7S8HBG0</accession>
<feature type="domain" description="Outer membrane protein beta-barrel" evidence="7">
    <location>
        <begin position="29"/>
        <end position="231"/>
    </location>
</feature>
<gene>
    <name evidence="8" type="ORF">HW532_06845</name>
</gene>
<evidence type="ECO:0000313" key="8">
    <source>
        <dbReference type="EMBL" id="QPC42449.1"/>
    </source>
</evidence>
<dbReference type="AlphaFoldDB" id="A0A7S8HBG0"/>
<evidence type="ECO:0000256" key="2">
    <source>
        <dbReference type="ARBA" id="ARBA00022729"/>
    </source>
</evidence>
<keyword evidence="3" id="KW-0472">Membrane</keyword>
<reference evidence="8 9" key="1">
    <citation type="submission" date="2020-06" db="EMBL/GenBank/DDBJ databases">
        <title>Genome sequence of 2 isolates from Red Sea Mangroves.</title>
        <authorList>
            <person name="Sefrji F."/>
            <person name="Michoud G."/>
            <person name="Merlino G."/>
            <person name="Daffonchio D."/>
        </authorList>
    </citation>
    <scope>NUCLEOTIDE SEQUENCE [LARGE SCALE GENOMIC DNA]</scope>
    <source>
        <strain evidence="8 9">R1DC25</strain>
    </source>
</reference>
<evidence type="ECO:0000256" key="6">
    <source>
        <dbReference type="SAM" id="SignalP"/>
    </source>
</evidence>
<dbReference type="SUPFAM" id="SSF56925">
    <property type="entry name" value="OMPA-like"/>
    <property type="match status" value="1"/>
</dbReference>
<evidence type="ECO:0000256" key="4">
    <source>
        <dbReference type="ARBA" id="ARBA00023237"/>
    </source>
</evidence>
<feature type="chain" id="PRO_5032608934" evidence="6">
    <location>
        <begin position="30"/>
        <end position="231"/>
    </location>
</feature>
<dbReference type="InterPro" id="IPR051692">
    <property type="entry name" value="OMP-like"/>
</dbReference>
<protein>
    <submittedName>
        <fullName evidence="8">Porin family protein</fullName>
    </submittedName>
</protein>
<evidence type="ECO:0000259" key="7">
    <source>
        <dbReference type="Pfam" id="PF13505"/>
    </source>
</evidence>
<evidence type="ECO:0000256" key="5">
    <source>
        <dbReference type="ARBA" id="ARBA00038306"/>
    </source>
</evidence>
<name>A0A7S8HBG0_9HYPH</name>
<dbReference type="RefSeq" id="WP_213163681.1">
    <property type="nucleotide sequence ID" value="NZ_CP058214.1"/>
</dbReference>
<dbReference type="Pfam" id="PF13505">
    <property type="entry name" value="OMP_b-brl"/>
    <property type="match status" value="1"/>
</dbReference>
<sequence>MTPSLTCKSAAAAFGLCLLAGMAHTSAEAADLPVYVPPPPAPVWSWAGPYLGLHVGAVDGDISARGEEDPEDFELKLDPNGIVGGVQAGYNFQFDSIVLGVEGDFSFGDVDDVAYPADFRFETQIDWMATIRGRVGWAMDRTLFYATGGAAFADMELKASEGPFTDKDTQTMFGWTVGGGVEHAFTDYLSFKAEYLYADFNKETFTLGGEDERGRADLQTHTFRVGVNWLF</sequence>
<feature type="signal peptide" evidence="6">
    <location>
        <begin position="1"/>
        <end position="29"/>
    </location>
</feature>
<organism evidence="8 9">
    <name type="scientific">Kaustia mangrovi</name>
    <dbReference type="NCBI Taxonomy" id="2593653"/>
    <lineage>
        <taxon>Bacteria</taxon>
        <taxon>Pseudomonadati</taxon>
        <taxon>Pseudomonadota</taxon>
        <taxon>Alphaproteobacteria</taxon>
        <taxon>Hyphomicrobiales</taxon>
        <taxon>Parvibaculaceae</taxon>
        <taxon>Kaustia</taxon>
    </lineage>
</organism>
<evidence type="ECO:0000256" key="1">
    <source>
        <dbReference type="ARBA" id="ARBA00004442"/>
    </source>
</evidence>
<evidence type="ECO:0000313" key="9">
    <source>
        <dbReference type="Proteomes" id="UP000593594"/>
    </source>
</evidence>
<dbReference type="PANTHER" id="PTHR34001">
    <property type="entry name" value="BLL7405 PROTEIN"/>
    <property type="match status" value="1"/>
</dbReference>
<evidence type="ECO:0000256" key="3">
    <source>
        <dbReference type="ARBA" id="ARBA00023136"/>
    </source>
</evidence>
<dbReference type="KEGG" id="kmn:HW532_06845"/>
<dbReference type="GO" id="GO:0009279">
    <property type="term" value="C:cell outer membrane"/>
    <property type="evidence" value="ECO:0007669"/>
    <property type="project" value="UniProtKB-SubCell"/>
</dbReference>
<dbReference type="Gene3D" id="2.40.160.20">
    <property type="match status" value="1"/>
</dbReference>
<dbReference type="EMBL" id="CP058214">
    <property type="protein sequence ID" value="QPC42449.1"/>
    <property type="molecule type" value="Genomic_DNA"/>
</dbReference>
<dbReference type="InterPro" id="IPR027385">
    <property type="entry name" value="Beta-barrel_OMP"/>
</dbReference>
<comment type="subcellular location">
    <subcellularLocation>
        <location evidence="1">Cell outer membrane</location>
    </subcellularLocation>
</comment>
<comment type="similarity">
    <text evidence="5">Belongs to the Omp25/RopB family.</text>
</comment>
<proteinExistence type="inferred from homology"/>
<keyword evidence="2 6" id="KW-0732">Signal</keyword>
<keyword evidence="4" id="KW-0998">Cell outer membrane</keyword>
<keyword evidence="9" id="KW-1185">Reference proteome</keyword>